<sequence length="171" mass="20287">MRSSLALRLRNSIDNTQIQYDNKYSVHVNTQQPVLSPRKSVDKTTIHQIYKVTQPQQIKNKTIQLNRDVYGYNFKYNNSVDVSLEELKKIKTLEKSLYCIQDNRKIVNNKMTNQKQQVLQIQLIFFLGSFLNQQQLRKITEKIFSSYFKLEIISLTQQSRKDQNSYVTINF</sequence>
<name>A0A8S1KQW3_9CILI</name>
<proteinExistence type="predicted"/>
<keyword evidence="2" id="KW-1185">Reference proteome</keyword>
<evidence type="ECO:0000313" key="1">
    <source>
        <dbReference type="EMBL" id="CAD8056811.1"/>
    </source>
</evidence>
<reference evidence="1" key="1">
    <citation type="submission" date="2021-01" db="EMBL/GenBank/DDBJ databases">
        <authorList>
            <consortium name="Genoscope - CEA"/>
            <person name="William W."/>
        </authorList>
    </citation>
    <scope>NUCLEOTIDE SEQUENCE</scope>
</reference>
<organism evidence="1 2">
    <name type="scientific">Paramecium sonneborni</name>
    <dbReference type="NCBI Taxonomy" id="65129"/>
    <lineage>
        <taxon>Eukaryota</taxon>
        <taxon>Sar</taxon>
        <taxon>Alveolata</taxon>
        <taxon>Ciliophora</taxon>
        <taxon>Intramacronucleata</taxon>
        <taxon>Oligohymenophorea</taxon>
        <taxon>Peniculida</taxon>
        <taxon>Parameciidae</taxon>
        <taxon>Paramecium</taxon>
    </lineage>
</organism>
<comment type="caution">
    <text evidence="1">The sequence shown here is derived from an EMBL/GenBank/DDBJ whole genome shotgun (WGS) entry which is preliminary data.</text>
</comment>
<dbReference type="Proteomes" id="UP000692954">
    <property type="component" value="Unassembled WGS sequence"/>
</dbReference>
<accession>A0A8S1KQW3</accession>
<gene>
    <name evidence="1" type="ORF">PSON_ATCC_30995.1.T0100470</name>
</gene>
<evidence type="ECO:0000313" key="2">
    <source>
        <dbReference type="Proteomes" id="UP000692954"/>
    </source>
</evidence>
<dbReference type="EMBL" id="CAJJDN010000010">
    <property type="protein sequence ID" value="CAD8056811.1"/>
    <property type="molecule type" value="Genomic_DNA"/>
</dbReference>
<dbReference type="AlphaFoldDB" id="A0A8S1KQW3"/>
<protein>
    <submittedName>
        <fullName evidence="1">Uncharacterized protein</fullName>
    </submittedName>
</protein>